<evidence type="ECO:0000256" key="1">
    <source>
        <dbReference type="SAM" id="Phobius"/>
    </source>
</evidence>
<feature type="non-terminal residue" evidence="2">
    <location>
        <position position="147"/>
    </location>
</feature>
<comment type="caution">
    <text evidence="2">The sequence shown here is derived from an EMBL/GenBank/DDBJ whole genome shotgun (WGS) entry which is preliminary data.</text>
</comment>
<organism evidence="2 3">
    <name type="scientific">Aureobasidium melanogenum</name>
    <name type="common">Aureobasidium pullulans var. melanogenum</name>
    <dbReference type="NCBI Taxonomy" id="46634"/>
    <lineage>
        <taxon>Eukaryota</taxon>
        <taxon>Fungi</taxon>
        <taxon>Dikarya</taxon>
        <taxon>Ascomycota</taxon>
        <taxon>Pezizomycotina</taxon>
        <taxon>Dothideomycetes</taxon>
        <taxon>Dothideomycetidae</taxon>
        <taxon>Dothideales</taxon>
        <taxon>Saccotheciaceae</taxon>
        <taxon>Aureobasidium</taxon>
    </lineage>
</organism>
<evidence type="ECO:0000313" key="3">
    <source>
        <dbReference type="Proteomes" id="UP000729357"/>
    </source>
</evidence>
<accession>A0A9P8G5W3</accession>
<keyword evidence="1" id="KW-0812">Transmembrane</keyword>
<proteinExistence type="predicted"/>
<feature type="transmembrane region" description="Helical" evidence="1">
    <location>
        <begin position="61"/>
        <end position="77"/>
    </location>
</feature>
<protein>
    <submittedName>
        <fullName evidence="2">Uncharacterized protein</fullName>
    </submittedName>
</protein>
<keyword evidence="3" id="KW-1185">Reference proteome</keyword>
<sequence length="147" mass="16405">MSSQQTVITFSKDVLADDLLISISKKTRSLIKMNEYKPLLPMIFLYGAATNSNLAKGHSRSFSFTMGAVGILAYLYVQGASDIRNVMTSRQTSDEKPAWRKPDYIYHVLKTASCTMLSFVVFGASVTTQMVRMAPEKASRSLFWGSR</sequence>
<keyword evidence="1" id="KW-0472">Membrane</keyword>
<gene>
    <name evidence="2" type="ORF">KCU98_g1487</name>
</gene>
<dbReference type="EMBL" id="JAHFXS010000054">
    <property type="protein sequence ID" value="KAG9989977.1"/>
    <property type="molecule type" value="Genomic_DNA"/>
</dbReference>
<feature type="transmembrane region" description="Helical" evidence="1">
    <location>
        <begin position="104"/>
        <end position="127"/>
    </location>
</feature>
<dbReference type="Proteomes" id="UP000729357">
    <property type="component" value="Unassembled WGS sequence"/>
</dbReference>
<reference evidence="2" key="2">
    <citation type="submission" date="2021-08" db="EMBL/GenBank/DDBJ databases">
        <authorList>
            <person name="Gostincar C."/>
            <person name="Sun X."/>
            <person name="Song Z."/>
            <person name="Gunde-Cimerman N."/>
        </authorList>
    </citation>
    <scope>NUCLEOTIDE SEQUENCE</scope>
    <source>
        <strain evidence="2">EXF-9298</strain>
    </source>
</reference>
<evidence type="ECO:0000313" key="2">
    <source>
        <dbReference type="EMBL" id="KAG9989977.1"/>
    </source>
</evidence>
<reference evidence="2" key="1">
    <citation type="journal article" date="2021" name="J Fungi (Basel)">
        <title>Virulence traits and population genomics of the black yeast Aureobasidium melanogenum.</title>
        <authorList>
            <person name="Cernosa A."/>
            <person name="Sun X."/>
            <person name="Gostincar C."/>
            <person name="Fang C."/>
            <person name="Gunde-Cimerman N."/>
            <person name="Song Z."/>
        </authorList>
    </citation>
    <scope>NUCLEOTIDE SEQUENCE</scope>
    <source>
        <strain evidence="2">EXF-9298</strain>
    </source>
</reference>
<dbReference type="AlphaFoldDB" id="A0A9P8G5W3"/>
<keyword evidence="1" id="KW-1133">Transmembrane helix</keyword>
<name>A0A9P8G5W3_AURME</name>